<dbReference type="Proteomes" id="UP000177625">
    <property type="component" value="Unassembled WGS sequence"/>
</dbReference>
<dbReference type="EMBL" id="FJVC01000375">
    <property type="protein sequence ID" value="CZT49290.1"/>
    <property type="molecule type" value="Genomic_DNA"/>
</dbReference>
<feature type="compositionally biased region" description="Polar residues" evidence="1">
    <location>
        <begin position="123"/>
        <end position="135"/>
    </location>
</feature>
<reference evidence="3" key="1">
    <citation type="submission" date="2016-03" db="EMBL/GenBank/DDBJ databases">
        <authorList>
            <person name="Guldener U."/>
        </authorList>
    </citation>
    <scope>NUCLEOTIDE SEQUENCE [LARGE SCALE GENOMIC DNA]</scope>
</reference>
<organism evidence="2 3">
    <name type="scientific">Rhynchosporium secalis</name>
    <name type="common">Barley scald fungus</name>
    <dbReference type="NCBI Taxonomy" id="38038"/>
    <lineage>
        <taxon>Eukaryota</taxon>
        <taxon>Fungi</taxon>
        <taxon>Dikarya</taxon>
        <taxon>Ascomycota</taxon>
        <taxon>Pezizomycotina</taxon>
        <taxon>Leotiomycetes</taxon>
        <taxon>Helotiales</taxon>
        <taxon>Ploettnerulaceae</taxon>
        <taxon>Rhynchosporium</taxon>
    </lineage>
</organism>
<protein>
    <submittedName>
        <fullName evidence="2">Uncharacterized protein</fullName>
    </submittedName>
</protein>
<feature type="region of interest" description="Disordered" evidence="1">
    <location>
        <begin position="113"/>
        <end position="135"/>
    </location>
</feature>
<keyword evidence="3" id="KW-1185">Reference proteome</keyword>
<name>A0A1E1MJM4_RHYSE</name>
<proteinExistence type="predicted"/>
<gene>
    <name evidence="2" type="ORF">RSE6_10111</name>
</gene>
<sequence>MTSLCPIGPIVLSEDLESITEKSDKLIAYPMRCVCVLNIEQADEPHPNSHCHAYTIVSYITKIDDDDDQVFLLDFIHDNSSNAPSKSASAVMIYTACQGDLSTEPNKWSLSSSLRKARDRDNFTLTQPHSPNNHK</sequence>
<evidence type="ECO:0000313" key="2">
    <source>
        <dbReference type="EMBL" id="CZT49290.1"/>
    </source>
</evidence>
<accession>A0A1E1MJM4</accession>
<evidence type="ECO:0000313" key="3">
    <source>
        <dbReference type="Proteomes" id="UP000177625"/>
    </source>
</evidence>
<evidence type="ECO:0000256" key="1">
    <source>
        <dbReference type="SAM" id="MobiDB-lite"/>
    </source>
</evidence>
<dbReference type="AlphaFoldDB" id="A0A1E1MJM4"/>